<reference evidence="2" key="1">
    <citation type="submission" date="2022-11" db="EMBL/GenBank/DDBJ databases">
        <authorList>
            <person name="Petersen C."/>
        </authorList>
    </citation>
    <scope>NUCLEOTIDE SEQUENCE</scope>
    <source>
        <strain evidence="2">IBT 30069</strain>
    </source>
</reference>
<dbReference type="GO" id="GO:0005634">
    <property type="term" value="C:nucleus"/>
    <property type="evidence" value="ECO:0007669"/>
    <property type="project" value="TreeGrafter"/>
</dbReference>
<reference evidence="2" key="2">
    <citation type="journal article" date="2023" name="IMA Fungus">
        <title>Comparative genomic study of the Penicillium genus elucidates a diverse pangenome and 15 lateral gene transfer events.</title>
        <authorList>
            <person name="Petersen C."/>
            <person name="Sorensen T."/>
            <person name="Nielsen M.R."/>
            <person name="Sondergaard T.E."/>
            <person name="Sorensen J.L."/>
            <person name="Fitzpatrick D.A."/>
            <person name="Frisvad J.C."/>
            <person name="Nielsen K.L."/>
        </authorList>
    </citation>
    <scope>NUCLEOTIDE SEQUENCE</scope>
    <source>
        <strain evidence="2">IBT 30069</strain>
    </source>
</reference>
<proteinExistence type="predicted"/>
<feature type="region of interest" description="Disordered" evidence="1">
    <location>
        <begin position="1"/>
        <end position="136"/>
    </location>
</feature>
<feature type="compositionally biased region" description="Polar residues" evidence="1">
    <location>
        <begin position="14"/>
        <end position="27"/>
    </location>
</feature>
<dbReference type="OrthoDB" id="9451547at2759"/>
<comment type="caution">
    <text evidence="2">The sequence shown here is derived from an EMBL/GenBank/DDBJ whole genome shotgun (WGS) entry which is preliminary data.</text>
</comment>
<sequence length="445" mass="48291">MSPVFTVSEETPPRRSTTTALTPTSIDSLVEDDYYTAPPPHSPSEASASSSGGPPPFSSLDFVFDDDNRPKVTESGPATLPVFAPPPPLVEDHIDPAPSAPVVADTKASFSESKGDGLGKGSDDGEPPPPYTEGYSPLESFSYVMAAAGGASSIITQVQQTGGPPINTLGDIGGDEHITLDLRGTRFTLSRDELLTLPEFVLLSLFPNGLLPDGHMGGFHEGDVYPVDYDPASLQYMLDFFRSVAQSIPSSLPSGSTSPELDVPDVMQNSARDMLQDRAGIIVLREDLDFYVIPPRSDIGHEEMLEVKRAAGRALLKQDGIFSGLRKSEEVGSTEQHLIEMLTAGGFDREDQWGHRAPEPNKAVICSLALAKLRTDIRGDLSNNNAVGMAQKLLLFWRKPARRCWWEGVELDDVEGVEGEVKVWIRRVWTLEMLICDSQSVIGLR</sequence>
<evidence type="ECO:0000313" key="3">
    <source>
        <dbReference type="Proteomes" id="UP001149165"/>
    </source>
</evidence>
<dbReference type="Proteomes" id="UP001149165">
    <property type="component" value="Unassembled WGS sequence"/>
</dbReference>
<dbReference type="PANTHER" id="PTHR13384:SF16">
    <property type="entry name" value="GROWTH REGULATION PROTEIN"/>
    <property type="match status" value="1"/>
</dbReference>
<evidence type="ECO:0000256" key="1">
    <source>
        <dbReference type="SAM" id="MobiDB-lite"/>
    </source>
</evidence>
<accession>A0A9W9G7Q6</accession>
<protein>
    <submittedName>
        <fullName evidence="2">Uncharacterized protein</fullName>
    </submittedName>
</protein>
<dbReference type="PANTHER" id="PTHR13384">
    <property type="entry name" value="G PATCH DOMAIN-CONTAINING PROTEIN 1"/>
    <property type="match status" value="1"/>
</dbReference>
<gene>
    <name evidence="2" type="ORF">N7456_002073</name>
</gene>
<feature type="compositionally biased region" description="Basic and acidic residues" evidence="1">
    <location>
        <begin position="113"/>
        <end position="123"/>
    </location>
</feature>
<dbReference type="EMBL" id="JAPQKH010000002">
    <property type="protein sequence ID" value="KAJ5113539.1"/>
    <property type="molecule type" value="Genomic_DNA"/>
</dbReference>
<dbReference type="InterPro" id="IPR011333">
    <property type="entry name" value="SKP1/BTB/POZ_sf"/>
</dbReference>
<keyword evidence="3" id="KW-1185">Reference proteome</keyword>
<evidence type="ECO:0000313" key="2">
    <source>
        <dbReference type="EMBL" id="KAJ5113539.1"/>
    </source>
</evidence>
<name>A0A9W9G7Q6_9EURO</name>
<feature type="compositionally biased region" description="Low complexity" evidence="1">
    <location>
        <begin position="43"/>
        <end position="52"/>
    </location>
</feature>
<dbReference type="GO" id="GO:0003723">
    <property type="term" value="F:RNA binding"/>
    <property type="evidence" value="ECO:0007669"/>
    <property type="project" value="TreeGrafter"/>
</dbReference>
<organism evidence="2 3">
    <name type="scientific">Penicillium angulare</name>
    <dbReference type="NCBI Taxonomy" id="116970"/>
    <lineage>
        <taxon>Eukaryota</taxon>
        <taxon>Fungi</taxon>
        <taxon>Dikarya</taxon>
        <taxon>Ascomycota</taxon>
        <taxon>Pezizomycotina</taxon>
        <taxon>Eurotiomycetes</taxon>
        <taxon>Eurotiomycetidae</taxon>
        <taxon>Eurotiales</taxon>
        <taxon>Aspergillaceae</taxon>
        <taxon>Penicillium</taxon>
    </lineage>
</organism>
<dbReference type="SUPFAM" id="SSF54695">
    <property type="entry name" value="POZ domain"/>
    <property type="match status" value="1"/>
</dbReference>
<dbReference type="AlphaFoldDB" id="A0A9W9G7Q6"/>